<dbReference type="AlphaFoldDB" id="A0AAD5WEN5"/>
<dbReference type="EMBL" id="JAHQIW010005872">
    <property type="protein sequence ID" value="KAJ1367372.1"/>
    <property type="molecule type" value="Genomic_DNA"/>
</dbReference>
<sequence>MALRELKKNTTDESDAGGITVVIIIFGLLLMFAVFHISRTSASIAIADKSPTPFGAPGIIYTSPPKLTNRSTNSSVVYYASSGCTIRKNGNSTTFAVIETASKRKH</sequence>
<keyword evidence="1" id="KW-0812">Transmembrane</keyword>
<feature type="transmembrane region" description="Helical" evidence="1">
    <location>
        <begin position="16"/>
        <end position="35"/>
    </location>
</feature>
<keyword evidence="1" id="KW-0472">Membrane</keyword>
<organism evidence="2 3">
    <name type="scientific">Parelaphostrongylus tenuis</name>
    <name type="common">Meningeal worm</name>
    <dbReference type="NCBI Taxonomy" id="148309"/>
    <lineage>
        <taxon>Eukaryota</taxon>
        <taxon>Metazoa</taxon>
        <taxon>Ecdysozoa</taxon>
        <taxon>Nematoda</taxon>
        <taxon>Chromadorea</taxon>
        <taxon>Rhabditida</taxon>
        <taxon>Rhabditina</taxon>
        <taxon>Rhabditomorpha</taxon>
        <taxon>Strongyloidea</taxon>
        <taxon>Metastrongylidae</taxon>
        <taxon>Parelaphostrongylus</taxon>
    </lineage>
</organism>
<name>A0AAD5WEN5_PARTN</name>
<evidence type="ECO:0000313" key="3">
    <source>
        <dbReference type="Proteomes" id="UP001196413"/>
    </source>
</evidence>
<comment type="caution">
    <text evidence="2">The sequence shown here is derived from an EMBL/GenBank/DDBJ whole genome shotgun (WGS) entry which is preliminary data.</text>
</comment>
<reference evidence="2" key="1">
    <citation type="submission" date="2021-06" db="EMBL/GenBank/DDBJ databases">
        <title>Parelaphostrongylus tenuis whole genome reference sequence.</title>
        <authorList>
            <person name="Garwood T.J."/>
            <person name="Larsen P.A."/>
            <person name="Fountain-Jones N.M."/>
            <person name="Garbe J.R."/>
            <person name="Macchietto M.G."/>
            <person name="Kania S.A."/>
            <person name="Gerhold R.W."/>
            <person name="Richards J.E."/>
            <person name="Wolf T.M."/>
        </authorList>
    </citation>
    <scope>NUCLEOTIDE SEQUENCE</scope>
    <source>
        <strain evidence="2">MNPRO001-30</strain>
        <tissue evidence="2">Meninges</tissue>
    </source>
</reference>
<protein>
    <submittedName>
        <fullName evidence="2">Uncharacterized protein</fullName>
    </submittedName>
</protein>
<proteinExistence type="predicted"/>
<keyword evidence="1" id="KW-1133">Transmembrane helix</keyword>
<dbReference type="Proteomes" id="UP001196413">
    <property type="component" value="Unassembled WGS sequence"/>
</dbReference>
<accession>A0AAD5WEN5</accession>
<gene>
    <name evidence="2" type="ORF">KIN20_028272</name>
</gene>
<keyword evidence="3" id="KW-1185">Reference proteome</keyword>
<evidence type="ECO:0000256" key="1">
    <source>
        <dbReference type="SAM" id="Phobius"/>
    </source>
</evidence>
<evidence type="ECO:0000313" key="2">
    <source>
        <dbReference type="EMBL" id="KAJ1367372.1"/>
    </source>
</evidence>